<name>V9H6K1_9NEIS</name>
<sequence length="304" mass="35134">MNESVLISDLFLKMNKINLFLVKRIQFLAMISLFALILGQVLGQWWWFAELFSHFVLWYAVIFVLATIWAQSWRKRLIWGLCALGLMIWLWLPWQIAVSKINQYNLLWYNVNLDNPNPEAETTQILQAKPDVLALAEIDLNDARWQDLQTHYPHGCIHQEDSPFALAVWAREPLRDCRVNFVDGVAWIRAELADNTAIYALHPPPPISGNLASLRQNYLIELAKKISKEPKNVVVVGDLNATPFSPVFRQFVSDANVVSQMPNYMPTWRLFGLHIDHVLTRNVLAQTYALQWGDSDHRAIMATW</sequence>
<protein>
    <recommendedName>
        <fullName evidence="2">Endonuclease/exonuclease/phosphatase domain-containing protein</fullName>
    </recommendedName>
</protein>
<dbReference type="Gene3D" id="3.60.10.10">
    <property type="entry name" value="Endonuclease/exonuclease/phosphatase"/>
    <property type="match status" value="1"/>
</dbReference>
<dbReference type="STRING" id="641147.HMPREF9021_00190"/>
<feature type="transmembrane region" description="Helical" evidence="1">
    <location>
        <begin position="21"/>
        <end position="39"/>
    </location>
</feature>
<dbReference type="Proteomes" id="UP000017813">
    <property type="component" value="Unassembled WGS sequence"/>
</dbReference>
<evidence type="ECO:0000313" key="4">
    <source>
        <dbReference type="Proteomes" id="UP000017813"/>
    </source>
</evidence>
<dbReference type="SUPFAM" id="SSF56219">
    <property type="entry name" value="DNase I-like"/>
    <property type="match status" value="1"/>
</dbReference>
<gene>
    <name evidence="3" type="ORF">HMPREF9021_00190</name>
</gene>
<keyword evidence="4" id="KW-1185">Reference proteome</keyword>
<proteinExistence type="predicted"/>
<evidence type="ECO:0000259" key="2">
    <source>
        <dbReference type="Pfam" id="PF03372"/>
    </source>
</evidence>
<feature type="transmembrane region" description="Helical" evidence="1">
    <location>
        <begin position="77"/>
        <end position="94"/>
    </location>
</feature>
<comment type="caution">
    <text evidence="3">The sequence shown here is derived from an EMBL/GenBank/DDBJ whole genome shotgun (WGS) entry which is preliminary data.</text>
</comment>
<evidence type="ECO:0000256" key="1">
    <source>
        <dbReference type="SAM" id="Phobius"/>
    </source>
</evidence>
<feature type="transmembrane region" description="Helical" evidence="1">
    <location>
        <begin position="45"/>
        <end position="70"/>
    </location>
</feature>
<dbReference type="HOGENOM" id="CLU_052333_0_2_4"/>
<dbReference type="InterPro" id="IPR005135">
    <property type="entry name" value="Endo/exonuclease/phosphatase"/>
</dbReference>
<dbReference type="eggNOG" id="COG3021">
    <property type="taxonomic scope" value="Bacteria"/>
</dbReference>
<organism evidence="3 4">
    <name type="scientific">Simonsiella muelleri ATCC 29453</name>
    <dbReference type="NCBI Taxonomy" id="641147"/>
    <lineage>
        <taxon>Bacteria</taxon>
        <taxon>Pseudomonadati</taxon>
        <taxon>Pseudomonadota</taxon>
        <taxon>Betaproteobacteria</taxon>
        <taxon>Neisseriales</taxon>
        <taxon>Neisseriaceae</taxon>
        <taxon>Simonsiella</taxon>
    </lineage>
</organism>
<dbReference type="GO" id="GO:0003824">
    <property type="term" value="F:catalytic activity"/>
    <property type="evidence" value="ECO:0007669"/>
    <property type="project" value="InterPro"/>
</dbReference>
<reference evidence="3 4" key="1">
    <citation type="submission" date="2010-03" db="EMBL/GenBank/DDBJ databases">
        <authorList>
            <consortium name="The Broad Institute Genome Sequencing Platform"/>
            <person name="Ward D."/>
            <person name="Earl A."/>
            <person name="Feldgarden M."/>
            <person name="Gevers D."/>
            <person name="Young S."/>
            <person name="Zeng Q."/>
            <person name="Koehrsen M."/>
            <person name="Alvarado L."/>
            <person name="Berlin A.M."/>
            <person name="Borenstein D."/>
            <person name="Chapman S.B."/>
            <person name="Chen Z."/>
            <person name="Engels R."/>
            <person name="Freedman E."/>
            <person name="Gellesch M."/>
            <person name="Goldberg J."/>
            <person name="Griggs A."/>
            <person name="Gujja S."/>
            <person name="Heilman E.R."/>
            <person name="Heiman D.I."/>
            <person name="Hepburn T.A."/>
            <person name="Howarth C."/>
            <person name="Jen D."/>
            <person name="Larson L."/>
            <person name="Mehta T."/>
            <person name="Park D."/>
            <person name="Pearson M."/>
            <person name="Richards J."/>
            <person name="Roberts A."/>
            <person name="Saif S."/>
            <person name="Shea T.D."/>
            <person name="Shenoy N."/>
            <person name="Sisk P."/>
            <person name="Stolte C."/>
            <person name="Sykes S.N."/>
            <person name="Walk T."/>
            <person name="White J."/>
            <person name="Yandava C."/>
            <person name="Izard J."/>
            <person name="Baranova O.V."/>
            <person name="Blanton J.M."/>
            <person name="Tanner A.C."/>
            <person name="Dewhirst F."/>
            <person name="Haas B."/>
            <person name="Nusbaum C."/>
            <person name="Birren B."/>
        </authorList>
    </citation>
    <scope>NUCLEOTIDE SEQUENCE [LARGE SCALE GENOMIC DNA]</scope>
    <source>
        <strain evidence="3 4">ATCC 29453</strain>
    </source>
</reference>
<dbReference type="AlphaFoldDB" id="V9H6K1"/>
<dbReference type="Pfam" id="PF03372">
    <property type="entry name" value="Exo_endo_phos"/>
    <property type="match status" value="1"/>
</dbReference>
<evidence type="ECO:0000313" key="3">
    <source>
        <dbReference type="EMBL" id="EFG31793.2"/>
    </source>
</evidence>
<keyword evidence="1" id="KW-0472">Membrane</keyword>
<keyword evidence="1" id="KW-1133">Transmembrane helix</keyword>
<accession>V9H6K1</accession>
<feature type="domain" description="Endonuclease/exonuclease/phosphatase" evidence="2">
    <location>
        <begin position="107"/>
        <end position="297"/>
    </location>
</feature>
<reference evidence="3 4" key="2">
    <citation type="submission" date="2011-10" db="EMBL/GenBank/DDBJ databases">
        <title>The Genome Sequence of Simonsiella muelleri ATCC 29453.</title>
        <authorList>
            <consortium name="The Broad Institute Genome Sequencing Platform"/>
            <consortium name="The Broad Institute Genome Sequencing Center for Infectious Disease"/>
            <person name="Earl A."/>
            <person name="Ward D."/>
            <person name="Feldgarden M."/>
            <person name="Gevers D."/>
            <person name="Izard J."/>
            <person name="Baranova O.V."/>
            <person name="Blanton J.M."/>
            <person name="Tanner A.C."/>
            <person name="Dewhirst F."/>
            <person name="Young S.K."/>
            <person name="Zeng Q."/>
            <person name="Gargeya S."/>
            <person name="Fitzgerald M."/>
            <person name="Haas B."/>
            <person name="Abouelleil A."/>
            <person name="Alvarado L."/>
            <person name="Arachchi H.M."/>
            <person name="Berlin A."/>
            <person name="Brown A."/>
            <person name="Chapman S.B."/>
            <person name="Chen Z."/>
            <person name="Dunbar C."/>
            <person name="Freedman E."/>
            <person name="Gearin G."/>
            <person name="Goldberg J."/>
            <person name="Griggs A."/>
            <person name="Gujja S."/>
            <person name="Heiman D."/>
            <person name="Howarth C."/>
            <person name="Larson L."/>
            <person name="Lui A."/>
            <person name="MacDonald P.J.P."/>
            <person name="Montmayeur A."/>
            <person name="Murphy C."/>
            <person name="Neiman D."/>
            <person name="Pearson M."/>
            <person name="Priest M."/>
            <person name="Roberts A."/>
            <person name="Saif S."/>
            <person name="Shea T."/>
            <person name="Shenoy N."/>
            <person name="Sisk P."/>
            <person name="Stolte C."/>
            <person name="Sykes S."/>
            <person name="Wortman J."/>
            <person name="Nusbaum C."/>
            <person name="Birren B."/>
        </authorList>
    </citation>
    <scope>NUCLEOTIDE SEQUENCE [LARGE SCALE GENOMIC DNA]</scope>
    <source>
        <strain evidence="3 4">ATCC 29453</strain>
    </source>
</reference>
<dbReference type="EMBL" id="ADCY02000004">
    <property type="protein sequence ID" value="EFG31793.2"/>
    <property type="molecule type" value="Genomic_DNA"/>
</dbReference>
<dbReference type="InterPro" id="IPR036691">
    <property type="entry name" value="Endo/exonu/phosph_ase_sf"/>
</dbReference>
<keyword evidence="1" id="KW-0812">Transmembrane</keyword>